<gene>
    <name evidence="6" type="ORF">ACFQPS_04645</name>
</gene>
<dbReference type="GO" id="GO:0005524">
    <property type="term" value="F:ATP binding"/>
    <property type="evidence" value="ECO:0007669"/>
    <property type="project" value="UniProtKB-KW"/>
</dbReference>
<dbReference type="EMBL" id="JBHTCM010000005">
    <property type="protein sequence ID" value="MFC7332440.1"/>
    <property type="molecule type" value="Genomic_DNA"/>
</dbReference>
<organism evidence="6 7">
    <name type="scientific">Rhodocista pekingensis</name>
    <dbReference type="NCBI Taxonomy" id="201185"/>
    <lineage>
        <taxon>Bacteria</taxon>
        <taxon>Pseudomonadati</taxon>
        <taxon>Pseudomonadota</taxon>
        <taxon>Alphaproteobacteria</taxon>
        <taxon>Rhodospirillales</taxon>
        <taxon>Azospirillaceae</taxon>
        <taxon>Rhodocista</taxon>
    </lineage>
</organism>
<evidence type="ECO:0000259" key="5">
    <source>
        <dbReference type="PROSITE" id="PS50893"/>
    </source>
</evidence>
<accession>A0ABW2KST6</accession>
<keyword evidence="1" id="KW-0813">Transport</keyword>
<dbReference type="InterPro" id="IPR003593">
    <property type="entry name" value="AAA+_ATPase"/>
</dbReference>
<comment type="caution">
    <text evidence="6">The sequence shown here is derived from an EMBL/GenBank/DDBJ whole genome shotgun (WGS) entry which is preliminary data.</text>
</comment>
<evidence type="ECO:0000256" key="3">
    <source>
        <dbReference type="ARBA" id="ARBA00022840"/>
    </source>
</evidence>
<keyword evidence="2" id="KW-0547">Nucleotide-binding</keyword>
<dbReference type="RefSeq" id="WP_377356845.1">
    <property type="nucleotide sequence ID" value="NZ_JBHTCM010000005.1"/>
</dbReference>
<feature type="region of interest" description="Disordered" evidence="4">
    <location>
        <begin position="231"/>
        <end position="278"/>
    </location>
</feature>
<dbReference type="InterPro" id="IPR027417">
    <property type="entry name" value="P-loop_NTPase"/>
</dbReference>
<dbReference type="InterPro" id="IPR017871">
    <property type="entry name" value="ABC_transporter-like_CS"/>
</dbReference>
<dbReference type="Pfam" id="PF00005">
    <property type="entry name" value="ABC_tran"/>
    <property type="match status" value="1"/>
</dbReference>
<dbReference type="SMART" id="SM00382">
    <property type="entry name" value="AAA"/>
    <property type="match status" value="1"/>
</dbReference>
<dbReference type="PANTHER" id="PTHR24220">
    <property type="entry name" value="IMPORT ATP-BINDING PROTEIN"/>
    <property type="match status" value="1"/>
</dbReference>
<evidence type="ECO:0000256" key="2">
    <source>
        <dbReference type="ARBA" id="ARBA00022741"/>
    </source>
</evidence>
<evidence type="ECO:0000256" key="4">
    <source>
        <dbReference type="SAM" id="MobiDB-lite"/>
    </source>
</evidence>
<dbReference type="CDD" id="cd03255">
    <property type="entry name" value="ABC_MJ0796_LolCDE_FtsE"/>
    <property type="match status" value="1"/>
</dbReference>
<dbReference type="PROSITE" id="PS00211">
    <property type="entry name" value="ABC_TRANSPORTER_1"/>
    <property type="match status" value="1"/>
</dbReference>
<dbReference type="PROSITE" id="PS50893">
    <property type="entry name" value="ABC_TRANSPORTER_2"/>
    <property type="match status" value="1"/>
</dbReference>
<dbReference type="InterPro" id="IPR015854">
    <property type="entry name" value="ABC_transpr_LolD-like"/>
</dbReference>
<dbReference type="SUPFAM" id="SSF52540">
    <property type="entry name" value="P-loop containing nucleoside triphosphate hydrolases"/>
    <property type="match status" value="1"/>
</dbReference>
<dbReference type="InterPro" id="IPR003439">
    <property type="entry name" value="ABC_transporter-like_ATP-bd"/>
</dbReference>
<proteinExistence type="predicted"/>
<name>A0ABW2KST6_9PROT</name>
<sequence>MGDTLPSAEEPVVLLREVRLKLDSAAGTVNILKGIDLDVAAGERVGVVGPSGSGKSSMMMILGGLQPPTGGSVRVNGHELTRLDEDALARFRRDHVGIVFQAFHLIPTMTALENVAIPLEFAGLPDAFERARTTLESVGLGHRLGHYPGQLSGGEQQRVALARAFAPEPALLLADEPTGNLDGETGRHVIELMFGLAARKGTTILLITHDPGLARQCDRVVRLVDGLIVSDGRGDSRNDARGDSRTDTHGDSRNDARTDTRGKDGSGQERTARTVPAA</sequence>
<protein>
    <submittedName>
        <fullName evidence="6">ABC transporter ATP-binding protein</fullName>
    </submittedName>
</protein>
<feature type="compositionally biased region" description="Basic and acidic residues" evidence="4">
    <location>
        <begin position="232"/>
        <end position="272"/>
    </location>
</feature>
<evidence type="ECO:0000313" key="7">
    <source>
        <dbReference type="Proteomes" id="UP001596456"/>
    </source>
</evidence>
<keyword evidence="7" id="KW-1185">Reference proteome</keyword>
<dbReference type="PANTHER" id="PTHR24220:SF659">
    <property type="entry name" value="TRANSPORTER, PUTATIVE-RELATED"/>
    <property type="match status" value="1"/>
</dbReference>
<evidence type="ECO:0000256" key="1">
    <source>
        <dbReference type="ARBA" id="ARBA00022448"/>
    </source>
</evidence>
<feature type="domain" description="ABC transporter" evidence="5">
    <location>
        <begin position="15"/>
        <end position="250"/>
    </location>
</feature>
<dbReference type="Proteomes" id="UP001596456">
    <property type="component" value="Unassembled WGS sequence"/>
</dbReference>
<dbReference type="InterPro" id="IPR017911">
    <property type="entry name" value="MacB-like_ATP-bd"/>
</dbReference>
<reference evidence="7" key="1">
    <citation type="journal article" date="2019" name="Int. J. Syst. Evol. Microbiol.">
        <title>The Global Catalogue of Microorganisms (GCM) 10K type strain sequencing project: providing services to taxonomists for standard genome sequencing and annotation.</title>
        <authorList>
            <consortium name="The Broad Institute Genomics Platform"/>
            <consortium name="The Broad Institute Genome Sequencing Center for Infectious Disease"/>
            <person name="Wu L."/>
            <person name="Ma J."/>
        </authorList>
    </citation>
    <scope>NUCLEOTIDE SEQUENCE [LARGE SCALE GENOMIC DNA]</scope>
    <source>
        <strain evidence="7">CGMCC 1.16275</strain>
    </source>
</reference>
<keyword evidence="3 6" id="KW-0067">ATP-binding</keyword>
<dbReference type="Gene3D" id="3.40.50.300">
    <property type="entry name" value="P-loop containing nucleotide triphosphate hydrolases"/>
    <property type="match status" value="1"/>
</dbReference>
<evidence type="ECO:0000313" key="6">
    <source>
        <dbReference type="EMBL" id="MFC7332440.1"/>
    </source>
</evidence>